<keyword evidence="3" id="KW-0560">Oxidoreductase</keyword>
<dbReference type="EMBL" id="GL349446">
    <property type="protein sequence ID" value="KNC47289.1"/>
    <property type="molecule type" value="Genomic_DNA"/>
</dbReference>
<sequence length="452" mass="47907">MEIPLWALACGVLVLVAVRAVVWLSSMPPVGQPAAAVRALPGAPVRHAGWSSQAVPPDSDGVYDAVVVGGGPAGLAVGAALAQAGLSYVVVEKEEAAGTSWQRHYHRLCLHSLKGVSHLPYVPFPDHWPQFVPREDFARYLAAYPLLLNLNVRTGTAVVAIADRPDGRPGYAVRVRGDGGDGPVDELIARHVVVATGDNASPRIPHFPGASSFGGTLIHSSEYVSGEAFRGARALVVGFGNSGSEICLDLYERGAALVATVIRSPLNVLSRNRTMYLEPLLGLVRALFFNAPQALDALAPPARPFLFTSLASRGVTAPHPDVGLFENLRRRHKAPVVDIGQFALVASGDIAVHRAIDAITPTGAIVDGGTELQLDVIILATGYNRALDTLLPQHVLDDVYDEHGGIAVSGKPVPGHERLYFCGFDDFLGRLFQIRLEALAIAASIQAQCSQV</sequence>
<evidence type="ECO:0000256" key="2">
    <source>
        <dbReference type="ARBA" id="ARBA00022827"/>
    </source>
</evidence>
<keyword evidence="5" id="KW-1185">Reference proteome</keyword>
<gene>
    <name evidence="4" type="ORF">AMSG_03723</name>
</gene>
<evidence type="ECO:0000313" key="4">
    <source>
        <dbReference type="EMBL" id="KNC47289.1"/>
    </source>
</evidence>
<name>A0A0L0D4P3_THETB</name>
<organism evidence="4 5">
    <name type="scientific">Thecamonas trahens ATCC 50062</name>
    <dbReference type="NCBI Taxonomy" id="461836"/>
    <lineage>
        <taxon>Eukaryota</taxon>
        <taxon>Apusozoa</taxon>
        <taxon>Apusomonadida</taxon>
        <taxon>Apusomonadidae</taxon>
        <taxon>Thecamonas</taxon>
    </lineage>
</organism>
<dbReference type="STRING" id="461836.A0A0L0D4P3"/>
<dbReference type="GO" id="GO:0050661">
    <property type="term" value="F:NADP binding"/>
    <property type="evidence" value="ECO:0007669"/>
    <property type="project" value="InterPro"/>
</dbReference>
<dbReference type="GO" id="GO:0004499">
    <property type="term" value="F:N,N-dimethylaniline monooxygenase activity"/>
    <property type="evidence" value="ECO:0007669"/>
    <property type="project" value="InterPro"/>
</dbReference>
<dbReference type="PRINTS" id="PR00368">
    <property type="entry name" value="FADPNR"/>
</dbReference>
<reference evidence="4 5" key="1">
    <citation type="submission" date="2010-05" db="EMBL/GenBank/DDBJ databases">
        <title>The Genome Sequence of Thecamonas trahens ATCC 50062.</title>
        <authorList>
            <consortium name="The Broad Institute Genome Sequencing Platform"/>
            <person name="Russ C."/>
            <person name="Cuomo C."/>
            <person name="Shea T."/>
            <person name="Young S.K."/>
            <person name="Zeng Q."/>
            <person name="Koehrsen M."/>
            <person name="Haas B."/>
            <person name="Borodovsky M."/>
            <person name="Guigo R."/>
            <person name="Alvarado L."/>
            <person name="Berlin A."/>
            <person name="Bochicchio J."/>
            <person name="Borenstein D."/>
            <person name="Chapman S."/>
            <person name="Chen Z."/>
            <person name="Freedman E."/>
            <person name="Gellesch M."/>
            <person name="Goldberg J."/>
            <person name="Griggs A."/>
            <person name="Gujja S."/>
            <person name="Heilman E."/>
            <person name="Heiman D."/>
            <person name="Hepburn T."/>
            <person name="Howarth C."/>
            <person name="Jen D."/>
            <person name="Larson L."/>
            <person name="Mehta T."/>
            <person name="Park D."/>
            <person name="Pearson M."/>
            <person name="Roberts A."/>
            <person name="Saif S."/>
            <person name="Shenoy N."/>
            <person name="Sisk P."/>
            <person name="Stolte C."/>
            <person name="Sykes S."/>
            <person name="Thomson T."/>
            <person name="Walk T."/>
            <person name="White J."/>
            <person name="Yandava C."/>
            <person name="Burger G."/>
            <person name="Gray M.W."/>
            <person name="Holland P.W.H."/>
            <person name="King N."/>
            <person name="Lang F.B.F."/>
            <person name="Roger A.J."/>
            <person name="Ruiz-Trillo I."/>
            <person name="Lander E."/>
            <person name="Nusbaum C."/>
        </authorList>
    </citation>
    <scope>NUCLEOTIDE SEQUENCE [LARGE SCALE GENOMIC DNA]</scope>
    <source>
        <strain evidence="4 5">ATCC 50062</strain>
    </source>
</reference>
<dbReference type="AlphaFoldDB" id="A0A0L0D4P3"/>
<proteinExistence type="predicted"/>
<dbReference type="OrthoDB" id="66881at2759"/>
<dbReference type="InterPro" id="IPR020946">
    <property type="entry name" value="Flavin_mOase-like"/>
</dbReference>
<dbReference type="Proteomes" id="UP000054408">
    <property type="component" value="Unassembled WGS sequence"/>
</dbReference>
<dbReference type="Gene3D" id="3.50.50.60">
    <property type="entry name" value="FAD/NAD(P)-binding domain"/>
    <property type="match status" value="1"/>
</dbReference>
<protein>
    <submittedName>
        <fullName evidence="4">JerO protein</fullName>
    </submittedName>
</protein>
<dbReference type="eggNOG" id="KOG1399">
    <property type="taxonomic scope" value="Eukaryota"/>
</dbReference>
<dbReference type="PRINTS" id="PR00411">
    <property type="entry name" value="PNDRDTASEI"/>
</dbReference>
<dbReference type="OMA" id="SWRRHYD"/>
<dbReference type="RefSeq" id="XP_013759630.1">
    <property type="nucleotide sequence ID" value="XM_013904176.1"/>
</dbReference>
<dbReference type="Pfam" id="PF00743">
    <property type="entry name" value="FMO-like"/>
    <property type="match status" value="1"/>
</dbReference>
<keyword evidence="1" id="KW-0285">Flavoprotein</keyword>
<dbReference type="GeneID" id="25563300"/>
<evidence type="ECO:0000313" key="5">
    <source>
        <dbReference type="Proteomes" id="UP000054408"/>
    </source>
</evidence>
<evidence type="ECO:0000256" key="1">
    <source>
        <dbReference type="ARBA" id="ARBA00022630"/>
    </source>
</evidence>
<dbReference type="PANTHER" id="PTHR43539">
    <property type="entry name" value="FLAVIN-BINDING MONOOXYGENASE-LIKE PROTEIN (AFU_ORTHOLOGUE AFUA_4G09220)"/>
    <property type="match status" value="1"/>
</dbReference>
<dbReference type="PANTHER" id="PTHR43539:SF78">
    <property type="entry name" value="FLAVIN-CONTAINING MONOOXYGENASE"/>
    <property type="match status" value="1"/>
</dbReference>
<accession>A0A0L0D4P3</accession>
<dbReference type="SUPFAM" id="SSF51905">
    <property type="entry name" value="FAD/NAD(P)-binding domain"/>
    <property type="match status" value="2"/>
</dbReference>
<dbReference type="InterPro" id="IPR050982">
    <property type="entry name" value="Auxin_biosynth/cation_transpt"/>
</dbReference>
<dbReference type="InterPro" id="IPR036188">
    <property type="entry name" value="FAD/NAD-bd_sf"/>
</dbReference>
<evidence type="ECO:0000256" key="3">
    <source>
        <dbReference type="ARBA" id="ARBA00023002"/>
    </source>
</evidence>
<keyword evidence="2" id="KW-0274">FAD</keyword>
<dbReference type="GO" id="GO:0050660">
    <property type="term" value="F:flavin adenine dinucleotide binding"/>
    <property type="evidence" value="ECO:0007669"/>
    <property type="project" value="InterPro"/>
</dbReference>